<sequence length="133" mass="14562">MKRTPGRKPLSVKRSPGTRRSASLSATAFPVNGTAPDVKARLEGAESWDWADTNYGLRTNKFATHITWSQVMCQPPPISHRPSLQPPIVPRVSPSSKSRSRPVSNIQHPISAALVRSAVLSHTLSRRPLQPPT</sequence>
<feature type="region of interest" description="Disordered" evidence="1">
    <location>
        <begin position="1"/>
        <end position="32"/>
    </location>
</feature>
<keyword evidence="3" id="KW-1185">Reference proteome</keyword>
<feature type="compositionally biased region" description="Low complexity" evidence="1">
    <location>
        <begin position="90"/>
        <end position="104"/>
    </location>
</feature>
<evidence type="ECO:0000313" key="3">
    <source>
        <dbReference type="Proteomes" id="UP000054485"/>
    </source>
</evidence>
<dbReference type="OrthoDB" id="2686314at2759"/>
<evidence type="ECO:0000256" key="1">
    <source>
        <dbReference type="SAM" id="MobiDB-lite"/>
    </source>
</evidence>
<dbReference type="InParanoid" id="A0A0C9Z7T1"/>
<dbReference type="HOGENOM" id="CLU_1908096_0_0_1"/>
<organism evidence="2 3">
    <name type="scientific">Suillus luteus UH-Slu-Lm8-n1</name>
    <dbReference type="NCBI Taxonomy" id="930992"/>
    <lineage>
        <taxon>Eukaryota</taxon>
        <taxon>Fungi</taxon>
        <taxon>Dikarya</taxon>
        <taxon>Basidiomycota</taxon>
        <taxon>Agaricomycotina</taxon>
        <taxon>Agaricomycetes</taxon>
        <taxon>Agaricomycetidae</taxon>
        <taxon>Boletales</taxon>
        <taxon>Suillineae</taxon>
        <taxon>Suillaceae</taxon>
        <taxon>Suillus</taxon>
    </lineage>
</organism>
<dbReference type="Proteomes" id="UP000054485">
    <property type="component" value="Unassembled WGS sequence"/>
</dbReference>
<name>A0A0C9Z7T1_9AGAM</name>
<gene>
    <name evidence="2" type="ORF">CY34DRAFT_18278</name>
</gene>
<feature type="region of interest" description="Disordered" evidence="1">
    <location>
        <begin position="77"/>
        <end position="108"/>
    </location>
</feature>
<protein>
    <submittedName>
        <fullName evidence="2">Uncharacterized protein</fullName>
    </submittedName>
</protein>
<reference evidence="3" key="2">
    <citation type="submission" date="2015-01" db="EMBL/GenBank/DDBJ databases">
        <title>Evolutionary Origins and Diversification of the Mycorrhizal Mutualists.</title>
        <authorList>
            <consortium name="DOE Joint Genome Institute"/>
            <consortium name="Mycorrhizal Genomics Consortium"/>
            <person name="Kohler A."/>
            <person name="Kuo A."/>
            <person name="Nagy L.G."/>
            <person name="Floudas D."/>
            <person name="Copeland A."/>
            <person name="Barry K.W."/>
            <person name="Cichocki N."/>
            <person name="Veneault-Fourrey C."/>
            <person name="LaButti K."/>
            <person name="Lindquist E.A."/>
            <person name="Lipzen A."/>
            <person name="Lundell T."/>
            <person name="Morin E."/>
            <person name="Murat C."/>
            <person name="Riley R."/>
            <person name="Ohm R."/>
            <person name="Sun H."/>
            <person name="Tunlid A."/>
            <person name="Henrissat B."/>
            <person name="Grigoriev I.V."/>
            <person name="Hibbett D.S."/>
            <person name="Martin F."/>
        </authorList>
    </citation>
    <scope>NUCLEOTIDE SEQUENCE [LARGE SCALE GENOMIC DNA]</scope>
    <source>
        <strain evidence="3">UH-Slu-Lm8-n1</strain>
    </source>
</reference>
<dbReference type="EMBL" id="KN835913">
    <property type="protein sequence ID" value="KIK33580.1"/>
    <property type="molecule type" value="Genomic_DNA"/>
</dbReference>
<reference evidence="2 3" key="1">
    <citation type="submission" date="2014-04" db="EMBL/GenBank/DDBJ databases">
        <authorList>
            <consortium name="DOE Joint Genome Institute"/>
            <person name="Kuo A."/>
            <person name="Ruytinx J."/>
            <person name="Rineau F."/>
            <person name="Colpaert J."/>
            <person name="Kohler A."/>
            <person name="Nagy L.G."/>
            <person name="Floudas D."/>
            <person name="Copeland A."/>
            <person name="Barry K.W."/>
            <person name="Cichocki N."/>
            <person name="Veneault-Fourrey C."/>
            <person name="LaButti K."/>
            <person name="Lindquist E.A."/>
            <person name="Lipzen A."/>
            <person name="Lundell T."/>
            <person name="Morin E."/>
            <person name="Murat C."/>
            <person name="Sun H."/>
            <person name="Tunlid A."/>
            <person name="Henrissat B."/>
            <person name="Grigoriev I.V."/>
            <person name="Hibbett D.S."/>
            <person name="Martin F."/>
            <person name="Nordberg H.P."/>
            <person name="Cantor M.N."/>
            <person name="Hua S.X."/>
        </authorList>
    </citation>
    <scope>NUCLEOTIDE SEQUENCE [LARGE SCALE GENOMIC DNA]</scope>
    <source>
        <strain evidence="2 3">UH-Slu-Lm8-n1</strain>
    </source>
</reference>
<evidence type="ECO:0000313" key="2">
    <source>
        <dbReference type="EMBL" id="KIK33580.1"/>
    </source>
</evidence>
<dbReference type="AlphaFoldDB" id="A0A0C9Z7T1"/>
<accession>A0A0C9Z7T1</accession>
<feature type="compositionally biased region" description="Pro residues" evidence="1">
    <location>
        <begin position="77"/>
        <end position="89"/>
    </location>
</feature>
<proteinExistence type="predicted"/>